<gene>
    <name evidence="1" type="ORF">UFOVP765_27</name>
</gene>
<accession>A0A6J5NNY5</accession>
<name>A0A6J5NNY5_9CAUD</name>
<proteinExistence type="predicted"/>
<protein>
    <submittedName>
        <fullName evidence="1">Uncharacterized protein</fullName>
    </submittedName>
</protein>
<reference evidence="1" key="1">
    <citation type="submission" date="2020-04" db="EMBL/GenBank/DDBJ databases">
        <authorList>
            <person name="Chiriac C."/>
            <person name="Salcher M."/>
            <person name="Ghai R."/>
            <person name="Kavagutti S V."/>
        </authorList>
    </citation>
    <scope>NUCLEOTIDE SEQUENCE</scope>
</reference>
<evidence type="ECO:0000313" key="1">
    <source>
        <dbReference type="EMBL" id="CAB4160637.1"/>
    </source>
</evidence>
<organism evidence="1">
    <name type="scientific">uncultured Caudovirales phage</name>
    <dbReference type="NCBI Taxonomy" id="2100421"/>
    <lineage>
        <taxon>Viruses</taxon>
        <taxon>Duplodnaviria</taxon>
        <taxon>Heunggongvirae</taxon>
        <taxon>Uroviricota</taxon>
        <taxon>Caudoviricetes</taxon>
        <taxon>Peduoviridae</taxon>
        <taxon>Maltschvirus</taxon>
        <taxon>Maltschvirus maltsch</taxon>
    </lineage>
</organism>
<sequence>MKAEISIELETEDLKDKKLSAYVMKLLAKQSKEKKKGLMDEMPEEEEED</sequence>
<dbReference type="EMBL" id="LR796703">
    <property type="protein sequence ID" value="CAB4160637.1"/>
    <property type="molecule type" value="Genomic_DNA"/>
</dbReference>